<feature type="transmembrane region" description="Helical" evidence="4">
    <location>
        <begin position="283"/>
        <end position="302"/>
    </location>
</feature>
<evidence type="ECO:0000256" key="3">
    <source>
        <dbReference type="ARBA" id="ARBA00023163"/>
    </source>
</evidence>
<feature type="transmembrane region" description="Helical" evidence="4">
    <location>
        <begin position="374"/>
        <end position="395"/>
    </location>
</feature>
<dbReference type="PRINTS" id="PR00038">
    <property type="entry name" value="HTHLUXR"/>
</dbReference>
<dbReference type="SUPFAM" id="SSF46894">
    <property type="entry name" value="C-terminal effector domain of the bipartite response regulators"/>
    <property type="match status" value="1"/>
</dbReference>
<keyword evidence="1" id="KW-0805">Transcription regulation</keyword>
<feature type="domain" description="HTH luxR-type" evidence="5">
    <location>
        <begin position="422"/>
        <end position="487"/>
    </location>
</feature>
<dbReference type="PROSITE" id="PS50043">
    <property type="entry name" value="HTH_LUXR_2"/>
    <property type="match status" value="1"/>
</dbReference>
<feature type="transmembrane region" description="Helical" evidence="4">
    <location>
        <begin position="117"/>
        <end position="137"/>
    </location>
</feature>
<keyword evidence="4" id="KW-0472">Membrane</keyword>
<dbReference type="InterPro" id="IPR000792">
    <property type="entry name" value="Tscrpt_reg_LuxR_C"/>
</dbReference>
<keyword evidence="4" id="KW-1133">Transmembrane helix</keyword>
<name>A0ABV1JF39_9ACTN</name>
<dbReference type="InterPro" id="IPR036388">
    <property type="entry name" value="WH-like_DNA-bd_sf"/>
</dbReference>
<dbReference type="SMART" id="SM00421">
    <property type="entry name" value="HTH_LUXR"/>
    <property type="match status" value="1"/>
</dbReference>
<dbReference type="CDD" id="cd06170">
    <property type="entry name" value="LuxR_C_like"/>
    <property type="match status" value="1"/>
</dbReference>
<dbReference type="PANTHER" id="PTHR44688">
    <property type="entry name" value="DNA-BINDING TRANSCRIPTIONAL ACTIVATOR DEVR_DOSR"/>
    <property type="match status" value="1"/>
</dbReference>
<feature type="transmembrane region" description="Helical" evidence="4">
    <location>
        <begin position="178"/>
        <end position="196"/>
    </location>
</feature>
<evidence type="ECO:0000259" key="5">
    <source>
        <dbReference type="PROSITE" id="PS50043"/>
    </source>
</evidence>
<dbReference type="InterPro" id="IPR016032">
    <property type="entry name" value="Sig_transdc_resp-reg_C-effctor"/>
</dbReference>
<feature type="transmembrane region" description="Helical" evidence="4">
    <location>
        <begin position="221"/>
        <end position="242"/>
    </location>
</feature>
<keyword evidence="3" id="KW-0804">Transcription</keyword>
<evidence type="ECO:0000256" key="2">
    <source>
        <dbReference type="ARBA" id="ARBA00023125"/>
    </source>
</evidence>
<feature type="transmembrane region" description="Helical" evidence="4">
    <location>
        <begin position="248"/>
        <end position="274"/>
    </location>
</feature>
<gene>
    <name evidence="6" type="ORF">AAA083_12095</name>
</gene>
<dbReference type="Proteomes" id="UP001487305">
    <property type="component" value="Unassembled WGS sequence"/>
</dbReference>
<proteinExistence type="predicted"/>
<evidence type="ECO:0000256" key="1">
    <source>
        <dbReference type="ARBA" id="ARBA00023015"/>
    </source>
</evidence>
<organism evidence="6 7">
    <name type="scientific">Raoultibacter massiliensis</name>
    <dbReference type="NCBI Taxonomy" id="1852371"/>
    <lineage>
        <taxon>Bacteria</taxon>
        <taxon>Bacillati</taxon>
        <taxon>Actinomycetota</taxon>
        <taxon>Coriobacteriia</taxon>
        <taxon>Eggerthellales</taxon>
        <taxon>Eggerthellaceae</taxon>
        <taxon>Raoultibacter</taxon>
    </lineage>
</organism>
<keyword evidence="4" id="KW-0812">Transmembrane</keyword>
<feature type="transmembrane region" description="Helical" evidence="4">
    <location>
        <begin position="149"/>
        <end position="172"/>
    </location>
</feature>
<evidence type="ECO:0000256" key="4">
    <source>
        <dbReference type="SAM" id="Phobius"/>
    </source>
</evidence>
<feature type="transmembrane region" description="Helical" evidence="4">
    <location>
        <begin position="28"/>
        <end position="53"/>
    </location>
</feature>
<keyword evidence="2" id="KW-0238">DNA-binding</keyword>
<sequence>MRTKKEATKKKQDDQSIRSRFAVELNRANIPMTIGFALCQLWLTLCFFAPQLFPDNSSVSVYEISLGVCAVSLLPALFITKRLENLLENKMIVVALAACAGIGTFTIPFSAGDTATAISLQIIAGVFTGLASGWFFVAWYQAFCKADDLIGFVLSVLVNSLFMYVLTAVAYIPELSPWFIVCIASGMPLASAALLIRSPRNDAFVSEPQLPPKKTDQRKGLLLLCCSIFVISFIDEFMRNYYLQGSDLLFYSGGLNLVLLIVKICCSIALVVIIADHSHRMSLVYRISFLLTMTAVLFMPYAQHSPDFMYGVTNFGAFLFKIMIMIIAFNFCQRYRTSPTLVFSLTRIAFSLDLLLGFGMFHAYRHFSSMVPDLLGVISVVLGILVVATYSFVFTDRGNIPIFVKVENEGETKSPLDDRCSRLIRVGKLSRRESDVLRLIAKGRSTPRIQKELHLSMNTVNTHTSHIYQKLKVHSRQELLDLLEETAPEESEPCT</sequence>
<comment type="caution">
    <text evidence="6">The sequence shown here is derived from an EMBL/GenBank/DDBJ whole genome shotgun (WGS) entry which is preliminary data.</text>
</comment>
<feature type="transmembrane region" description="Helical" evidence="4">
    <location>
        <begin position="59"/>
        <end position="79"/>
    </location>
</feature>
<feature type="transmembrane region" description="Helical" evidence="4">
    <location>
        <begin position="308"/>
        <end position="329"/>
    </location>
</feature>
<keyword evidence="7" id="KW-1185">Reference proteome</keyword>
<reference evidence="6 7" key="1">
    <citation type="submission" date="2024-04" db="EMBL/GenBank/DDBJ databases">
        <title>Human intestinal bacterial collection.</title>
        <authorList>
            <person name="Pauvert C."/>
            <person name="Hitch T.C.A."/>
            <person name="Clavel T."/>
        </authorList>
    </citation>
    <scope>NUCLEOTIDE SEQUENCE [LARGE SCALE GENOMIC DNA]</scope>
    <source>
        <strain evidence="6 7">CLA-KB-H42</strain>
    </source>
</reference>
<feature type="transmembrane region" description="Helical" evidence="4">
    <location>
        <begin position="91"/>
        <end position="111"/>
    </location>
</feature>
<evidence type="ECO:0000313" key="6">
    <source>
        <dbReference type="EMBL" id="MEQ3363716.1"/>
    </source>
</evidence>
<dbReference type="EMBL" id="JBBNOP010000011">
    <property type="protein sequence ID" value="MEQ3363716.1"/>
    <property type="molecule type" value="Genomic_DNA"/>
</dbReference>
<dbReference type="Gene3D" id="1.10.10.10">
    <property type="entry name" value="Winged helix-like DNA-binding domain superfamily/Winged helix DNA-binding domain"/>
    <property type="match status" value="1"/>
</dbReference>
<feature type="transmembrane region" description="Helical" evidence="4">
    <location>
        <begin position="341"/>
        <end position="362"/>
    </location>
</feature>
<dbReference type="RefSeq" id="WP_102373444.1">
    <property type="nucleotide sequence ID" value="NZ_JBBNOP010000011.1"/>
</dbReference>
<accession>A0ABV1JF39</accession>
<evidence type="ECO:0000313" key="7">
    <source>
        <dbReference type="Proteomes" id="UP001487305"/>
    </source>
</evidence>
<dbReference type="PANTHER" id="PTHR44688:SF16">
    <property type="entry name" value="DNA-BINDING TRANSCRIPTIONAL ACTIVATOR DEVR_DOSR"/>
    <property type="match status" value="1"/>
</dbReference>
<dbReference type="Pfam" id="PF00196">
    <property type="entry name" value="GerE"/>
    <property type="match status" value="1"/>
</dbReference>
<protein>
    <submittedName>
        <fullName evidence="6">LuxR C-terminal-related transcriptional regulator</fullName>
    </submittedName>
</protein>